<organism evidence="2">
    <name type="scientific">uncultured Caudovirales phage</name>
    <dbReference type="NCBI Taxonomy" id="2100421"/>
    <lineage>
        <taxon>Viruses</taxon>
        <taxon>Duplodnaviria</taxon>
        <taxon>Heunggongvirae</taxon>
        <taxon>Uroviricota</taxon>
        <taxon>Caudoviricetes</taxon>
        <taxon>Peduoviridae</taxon>
        <taxon>Maltschvirus</taxon>
        <taxon>Maltschvirus maltsch</taxon>
    </lineage>
</organism>
<reference evidence="2" key="1">
    <citation type="submission" date="2020-04" db="EMBL/GenBank/DDBJ databases">
        <authorList>
            <person name="Chiriac C."/>
            <person name="Salcher M."/>
            <person name="Ghai R."/>
            <person name="Kavagutti S V."/>
        </authorList>
    </citation>
    <scope>NUCLEOTIDE SEQUENCE</scope>
</reference>
<name>A0A6J5LCU4_9CAUD</name>
<gene>
    <name evidence="2" type="ORF">UFOVP261_21</name>
</gene>
<proteinExistence type="predicted"/>
<keyword evidence="1" id="KW-0472">Membrane</keyword>
<keyword evidence="1" id="KW-0812">Transmembrane</keyword>
<feature type="transmembrane region" description="Helical" evidence="1">
    <location>
        <begin position="9"/>
        <end position="28"/>
    </location>
</feature>
<keyword evidence="1" id="KW-1133">Transmembrane helix</keyword>
<evidence type="ECO:0000313" key="2">
    <source>
        <dbReference type="EMBL" id="CAB4132448.1"/>
    </source>
</evidence>
<protein>
    <submittedName>
        <fullName evidence="2">Uncharacterized protein</fullName>
    </submittedName>
</protein>
<sequence length="29" mass="3261">MFGFKLSEILGMIAVGVMFAFMLVYGWTT</sequence>
<dbReference type="EMBL" id="LR796262">
    <property type="protein sequence ID" value="CAB4132448.1"/>
    <property type="molecule type" value="Genomic_DNA"/>
</dbReference>
<accession>A0A6J5LCU4</accession>
<evidence type="ECO:0000256" key="1">
    <source>
        <dbReference type="SAM" id="Phobius"/>
    </source>
</evidence>